<keyword evidence="3" id="KW-1185">Reference proteome</keyword>
<accession>A0ABP0MAG2</accession>
<organism evidence="2 3">
    <name type="scientific">Durusdinium trenchii</name>
    <dbReference type="NCBI Taxonomy" id="1381693"/>
    <lineage>
        <taxon>Eukaryota</taxon>
        <taxon>Sar</taxon>
        <taxon>Alveolata</taxon>
        <taxon>Dinophyceae</taxon>
        <taxon>Suessiales</taxon>
        <taxon>Symbiodiniaceae</taxon>
        <taxon>Durusdinium</taxon>
    </lineage>
</organism>
<feature type="non-terminal residue" evidence="2">
    <location>
        <position position="1"/>
    </location>
</feature>
<feature type="compositionally biased region" description="Acidic residues" evidence="1">
    <location>
        <begin position="88"/>
        <end position="105"/>
    </location>
</feature>
<evidence type="ECO:0000256" key="1">
    <source>
        <dbReference type="SAM" id="MobiDB-lite"/>
    </source>
</evidence>
<evidence type="ECO:0000313" key="2">
    <source>
        <dbReference type="EMBL" id="CAK9048494.1"/>
    </source>
</evidence>
<feature type="non-terminal residue" evidence="2">
    <location>
        <position position="113"/>
    </location>
</feature>
<gene>
    <name evidence="2" type="ORF">SCF082_LOCUS26998</name>
</gene>
<proteinExistence type="predicted"/>
<comment type="caution">
    <text evidence="2">The sequence shown here is derived from an EMBL/GenBank/DDBJ whole genome shotgun (WGS) entry which is preliminary data.</text>
</comment>
<dbReference type="Proteomes" id="UP001642464">
    <property type="component" value="Unassembled WGS sequence"/>
</dbReference>
<evidence type="ECO:0000313" key="3">
    <source>
        <dbReference type="Proteomes" id="UP001642464"/>
    </source>
</evidence>
<feature type="region of interest" description="Disordered" evidence="1">
    <location>
        <begin position="82"/>
        <end position="113"/>
    </location>
</feature>
<protein>
    <submittedName>
        <fullName evidence="2">Uncharacterized protein</fullName>
    </submittedName>
</protein>
<dbReference type="EMBL" id="CAXAMM010020734">
    <property type="protein sequence ID" value="CAK9048494.1"/>
    <property type="molecule type" value="Genomic_DNA"/>
</dbReference>
<name>A0ABP0MAG2_9DINO</name>
<reference evidence="2 3" key="1">
    <citation type="submission" date="2024-02" db="EMBL/GenBank/DDBJ databases">
        <authorList>
            <person name="Chen Y."/>
            <person name="Shah S."/>
            <person name="Dougan E. K."/>
            <person name="Thang M."/>
            <person name="Chan C."/>
        </authorList>
    </citation>
    <scope>NUCLEOTIDE SEQUENCE [LARGE SCALE GENOMIC DNA]</scope>
</reference>
<sequence>DPWLKLETNKEGDVVISTDALRHNYQILMTALQFYGLEIAIIDQLTKEVAELFQTMGFVPDSGVAKLFQQIRDLKVGNPTTANLEGELNLEDETGGGDGGEEEVVDVSAPAIH</sequence>